<evidence type="ECO:0000259" key="4">
    <source>
        <dbReference type="PROSITE" id="PS01124"/>
    </source>
</evidence>
<feature type="domain" description="HTH araC/xylS-type" evidence="4">
    <location>
        <begin position="217"/>
        <end position="314"/>
    </location>
</feature>
<comment type="caution">
    <text evidence="5">The sequence shown here is derived from an EMBL/GenBank/DDBJ whole genome shotgun (WGS) entry which is preliminary data.</text>
</comment>
<dbReference type="OrthoDB" id="9793400at2"/>
<evidence type="ECO:0000256" key="1">
    <source>
        <dbReference type="ARBA" id="ARBA00023015"/>
    </source>
</evidence>
<evidence type="ECO:0000256" key="2">
    <source>
        <dbReference type="ARBA" id="ARBA00023125"/>
    </source>
</evidence>
<dbReference type="GO" id="GO:0003700">
    <property type="term" value="F:DNA-binding transcription factor activity"/>
    <property type="evidence" value="ECO:0007669"/>
    <property type="project" value="InterPro"/>
</dbReference>
<proteinExistence type="predicted"/>
<evidence type="ECO:0000313" key="5">
    <source>
        <dbReference type="EMBL" id="PJI86224.1"/>
    </source>
</evidence>
<dbReference type="PROSITE" id="PS01124">
    <property type="entry name" value="HTH_ARAC_FAMILY_2"/>
    <property type="match status" value="1"/>
</dbReference>
<dbReference type="RefSeq" id="WP_100368533.1">
    <property type="nucleotide sequence ID" value="NZ_PGTY01000002.1"/>
</dbReference>
<dbReference type="PANTHER" id="PTHR43130">
    <property type="entry name" value="ARAC-FAMILY TRANSCRIPTIONAL REGULATOR"/>
    <property type="match status" value="1"/>
</dbReference>
<sequence length="320" mass="35089">MKVQDIHFVFVIETGFTMQAFSSAVEVVRVARKLGASKALSYSVASLNDCATAASNGIEVLPNCAINELPKQAILVIVSGAGADRNPNPGLIKSLRRWARAGHAIWALSSGVVRLAQAGLLDDCKVSAHWEDVPYLKEYHPRVELSNSLFHLAGKHPTSSGGGAAADLMLDFIGQHTHDDLIADVAARLMIDGVRDGRVRQPVPAALRYTTPNRTVFAALRMMEENLYEVVPIRDIARHVGASQRQLERLFKAEFGKTPKVVYLDMRLDEARQEVLAGHRAVVDIATDYGFAVATFSKAYRRIFGATPTEDRNKRSHSMS</sequence>
<reference evidence="5 6" key="1">
    <citation type="submission" date="2017-11" db="EMBL/GenBank/DDBJ databases">
        <title>Genomic Encyclopedia of Archaeal and Bacterial Type Strains, Phase II (KMG-II): From Individual Species to Whole Genera.</title>
        <authorList>
            <person name="Goeker M."/>
        </authorList>
    </citation>
    <scope>NUCLEOTIDE SEQUENCE [LARGE SCALE GENOMIC DNA]</scope>
    <source>
        <strain evidence="5 6">DSM 29128</strain>
    </source>
</reference>
<dbReference type="PANTHER" id="PTHR43130:SF3">
    <property type="entry name" value="HTH-TYPE TRANSCRIPTIONAL REGULATOR RV1931C"/>
    <property type="match status" value="1"/>
</dbReference>
<dbReference type="CDD" id="cd03136">
    <property type="entry name" value="GATase1_AraC_ArgR_like"/>
    <property type="match status" value="1"/>
</dbReference>
<dbReference type="Proteomes" id="UP000228531">
    <property type="component" value="Unassembled WGS sequence"/>
</dbReference>
<dbReference type="AlphaFoldDB" id="A0A2M8W5N3"/>
<dbReference type="Pfam" id="PF01965">
    <property type="entry name" value="DJ-1_PfpI"/>
    <property type="match status" value="1"/>
</dbReference>
<keyword evidence="6" id="KW-1185">Reference proteome</keyword>
<dbReference type="SUPFAM" id="SSF46689">
    <property type="entry name" value="Homeodomain-like"/>
    <property type="match status" value="2"/>
</dbReference>
<dbReference type="Gene3D" id="3.40.50.880">
    <property type="match status" value="1"/>
</dbReference>
<dbReference type="InterPro" id="IPR002818">
    <property type="entry name" value="DJ-1/PfpI"/>
</dbReference>
<organism evidence="5 6">
    <name type="scientific">Yoonia maricola</name>
    <dbReference type="NCBI Taxonomy" id="420999"/>
    <lineage>
        <taxon>Bacteria</taxon>
        <taxon>Pseudomonadati</taxon>
        <taxon>Pseudomonadota</taxon>
        <taxon>Alphaproteobacteria</taxon>
        <taxon>Rhodobacterales</taxon>
        <taxon>Paracoccaceae</taxon>
        <taxon>Yoonia</taxon>
    </lineage>
</organism>
<name>A0A2M8W5N3_9RHOB</name>
<dbReference type="EMBL" id="PGTY01000002">
    <property type="protein sequence ID" value="PJI86224.1"/>
    <property type="molecule type" value="Genomic_DNA"/>
</dbReference>
<protein>
    <submittedName>
        <fullName evidence="5">AraC family transcriptional regulator with amidase-like domain</fullName>
    </submittedName>
</protein>
<dbReference type="SUPFAM" id="SSF52317">
    <property type="entry name" value="Class I glutamine amidotransferase-like"/>
    <property type="match status" value="1"/>
</dbReference>
<dbReference type="PROSITE" id="PS00041">
    <property type="entry name" value="HTH_ARAC_FAMILY_1"/>
    <property type="match status" value="1"/>
</dbReference>
<dbReference type="Pfam" id="PF12833">
    <property type="entry name" value="HTH_18"/>
    <property type="match status" value="1"/>
</dbReference>
<dbReference type="Gene3D" id="1.10.10.60">
    <property type="entry name" value="Homeodomain-like"/>
    <property type="match status" value="1"/>
</dbReference>
<evidence type="ECO:0000313" key="6">
    <source>
        <dbReference type="Proteomes" id="UP000228531"/>
    </source>
</evidence>
<dbReference type="InterPro" id="IPR029062">
    <property type="entry name" value="Class_I_gatase-like"/>
</dbReference>
<gene>
    <name evidence="5" type="ORF">BC777_2591</name>
</gene>
<dbReference type="GO" id="GO:0043565">
    <property type="term" value="F:sequence-specific DNA binding"/>
    <property type="evidence" value="ECO:0007669"/>
    <property type="project" value="InterPro"/>
</dbReference>
<dbReference type="SMART" id="SM00342">
    <property type="entry name" value="HTH_ARAC"/>
    <property type="match status" value="1"/>
</dbReference>
<keyword evidence="2" id="KW-0238">DNA-binding</keyword>
<accession>A0A2M8W5N3</accession>
<dbReference type="InterPro" id="IPR052158">
    <property type="entry name" value="INH-QAR"/>
</dbReference>
<dbReference type="InterPro" id="IPR018062">
    <property type="entry name" value="HTH_AraC-typ_CS"/>
</dbReference>
<evidence type="ECO:0000256" key="3">
    <source>
        <dbReference type="ARBA" id="ARBA00023163"/>
    </source>
</evidence>
<keyword evidence="1" id="KW-0805">Transcription regulation</keyword>
<dbReference type="InterPro" id="IPR009057">
    <property type="entry name" value="Homeodomain-like_sf"/>
</dbReference>
<keyword evidence="3" id="KW-0804">Transcription</keyword>
<dbReference type="InterPro" id="IPR018060">
    <property type="entry name" value="HTH_AraC"/>
</dbReference>